<evidence type="ECO:0000313" key="2">
    <source>
        <dbReference type="EMBL" id="CAH2250779.1"/>
    </source>
</evidence>
<protein>
    <submittedName>
        <fullName evidence="2">Uncharacterized protein</fullName>
    </submittedName>
</protein>
<accession>A0AAD1REK5</accession>
<feature type="region of interest" description="Disordered" evidence="1">
    <location>
        <begin position="22"/>
        <end position="63"/>
    </location>
</feature>
<gene>
    <name evidence="2" type="ORF">PECUL_23A024253</name>
</gene>
<proteinExistence type="predicted"/>
<evidence type="ECO:0000256" key="1">
    <source>
        <dbReference type="SAM" id="MobiDB-lite"/>
    </source>
</evidence>
<feature type="compositionally biased region" description="Basic and acidic residues" evidence="1">
    <location>
        <begin position="36"/>
        <end position="63"/>
    </location>
</feature>
<feature type="non-terminal residue" evidence="2">
    <location>
        <position position="1"/>
    </location>
</feature>
<feature type="non-terminal residue" evidence="2">
    <location>
        <position position="63"/>
    </location>
</feature>
<evidence type="ECO:0000313" key="3">
    <source>
        <dbReference type="Proteomes" id="UP001295444"/>
    </source>
</evidence>
<organism evidence="2 3">
    <name type="scientific">Pelobates cultripes</name>
    <name type="common">Western spadefoot toad</name>
    <dbReference type="NCBI Taxonomy" id="61616"/>
    <lineage>
        <taxon>Eukaryota</taxon>
        <taxon>Metazoa</taxon>
        <taxon>Chordata</taxon>
        <taxon>Craniata</taxon>
        <taxon>Vertebrata</taxon>
        <taxon>Euteleostomi</taxon>
        <taxon>Amphibia</taxon>
        <taxon>Batrachia</taxon>
        <taxon>Anura</taxon>
        <taxon>Pelobatoidea</taxon>
        <taxon>Pelobatidae</taxon>
        <taxon>Pelobates</taxon>
    </lineage>
</organism>
<dbReference type="AlphaFoldDB" id="A0AAD1REK5"/>
<keyword evidence="3" id="KW-1185">Reference proteome</keyword>
<sequence>TSGLIEVEEEEGAELQEELIMEEGAGYSPQKIKGQVQERKSGDSDPCRIREARTKRSRETFSP</sequence>
<name>A0AAD1REK5_PELCU</name>
<reference evidence="2" key="1">
    <citation type="submission" date="2022-03" db="EMBL/GenBank/DDBJ databases">
        <authorList>
            <person name="Alioto T."/>
            <person name="Alioto T."/>
            <person name="Gomez Garrido J."/>
        </authorList>
    </citation>
    <scope>NUCLEOTIDE SEQUENCE</scope>
</reference>
<dbReference type="EMBL" id="OW240913">
    <property type="protein sequence ID" value="CAH2250779.1"/>
    <property type="molecule type" value="Genomic_DNA"/>
</dbReference>
<dbReference type="Proteomes" id="UP001295444">
    <property type="component" value="Chromosome 02"/>
</dbReference>